<reference evidence="4" key="1">
    <citation type="submission" date="2022-08" db="UniProtKB">
        <authorList>
            <consortium name="EnsemblMetazoa"/>
        </authorList>
    </citation>
    <scope>IDENTIFICATION</scope>
    <source>
        <strain evidence="4">05x7-T-G4-1.051#20</strain>
    </source>
</reference>
<protein>
    <recommendedName>
        <fullName evidence="3">Chitin-binding type-4 domain-containing protein</fullName>
    </recommendedName>
</protein>
<feature type="coiled-coil region" evidence="1">
    <location>
        <begin position="490"/>
        <end position="554"/>
    </location>
</feature>
<dbReference type="InterPro" id="IPR004302">
    <property type="entry name" value="Cellulose/chitin-bd_N"/>
</dbReference>
<dbReference type="Proteomes" id="UP000005408">
    <property type="component" value="Unassembled WGS sequence"/>
</dbReference>
<dbReference type="Pfam" id="PF03067">
    <property type="entry name" value="LPMO_10"/>
    <property type="match status" value="1"/>
</dbReference>
<name>A0A8W8NMI1_MAGGI</name>
<evidence type="ECO:0000256" key="2">
    <source>
        <dbReference type="SAM" id="MobiDB-lite"/>
    </source>
</evidence>
<feature type="compositionally biased region" description="Low complexity" evidence="2">
    <location>
        <begin position="453"/>
        <end position="462"/>
    </location>
</feature>
<keyword evidence="5" id="KW-1185">Reference proteome</keyword>
<dbReference type="AlphaFoldDB" id="A0A8W8NMI1"/>
<evidence type="ECO:0000256" key="1">
    <source>
        <dbReference type="SAM" id="Coils"/>
    </source>
</evidence>
<accession>A0A8W8NMI1</accession>
<feature type="region of interest" description="Disordered" evidence="2">
    <location>
        <begin position="453"/>
        <end position="473"/>
    </location>
</feature>
<evidence type="ECO:0000313" key="4">
    <source>
        <dbReference type="EnsemblMetazoa" id="G6488.2:cds"/>
    </source>
</evidence>
<dbReference type="OrthoDB" id="64893at2759"/>
<sequence length="557" mass="63247">MSNLTVFAFRMTLPREMYSVFVFGLMLTSLVEWSSQHGLLLSPPQRGSLWRYGYDTPPNYDDNGLFCGGLEEYIKTGGKCGVCGDAYSGPREHEAGGKYAKGIIVEQLPAESTEMKTTIQITSYHKGYFEFRICPHNDIRRPVAQECLDEHLMIIKEGSPESSYTRFYPSNPKVTRKDKYHLTLLIPRGMRCEQCVLQWTYNTGNSWGTDKNGTSCLGCGLQEVFKNCADISIGGTPSVETAQAALIKSEIKEDKTKLQHEIKSGLFHEVRKAIENTKAAKHVQHPQPQSIQKISSPTPVFSTKTYTSGVPQTTFSAKSLVQNRNLFMPVGGLTFLSQIKNRLAKQLSWLKQVPFHHASLLSDQTPDNRFTLASKIKFMPDNTKNQEYRTTAMASNLSHKIRYHMGLQSSFNLYTNPSLSFFESGGHTARVSRPDVNPTVAYKIMSPVTTTKVTKAPTQRTTEASLPTTTDPLDVSQWGEETVTKLPKKYQSYFRKYREAKSTLDVLERNPKKVLSMSKYRRYRKRKNGQNRLKNSLERDVKRWSSRLEKIAKKLHQ</sequence>
<dbReference type="EnsemblMetazoa" id="G6488.2">
    <property type="protein sequence ID" value="G6488.2:cds"/>
    <property type="gene ID" value="G6488"/>
</dbReference>
<keyword evidence="1" id="KW-0175">Coiled coil</keyword>
<evidence type="ECO:0000259" key="3">
    <source>
        <dbReference type="Pfam" id="PF03067"/>
    </source>
</evidence>
<dbReference type="OMA" id="ICPHNDI"/>
<feature type="domain" description="Chitin-binding type-4" evidence="3">
    <location>
        <begin position="37"/>
        <end position="231"/>
    </location>
</feature>
<organism evidence="4 5">
    <name type="scientific">Magallana gigas</name>
    <name type="common">Pacific oyster</name>
    <name type="synonym">Crassostrea gigas</name>
    <dbReference type="NCBI Taxonomy" id="29159"/>
    <lineage>
        <taxon>Eukaryota</taxon>
        <taxon>Metazoa</taxon>
        <taxon>Spiralia</taxon>
        <taxon>Lophotrochozoa</taxon>
        <taxon>Mollusca</taxon>
        <taxon>Bivalvia</taxon>
        <taxon>Autobranchia</taxon>
        <taxon>Pteriomorphia</taxon>
        <taxon>Ostreida</taxon>
        <taxon>Ostreoidea</taxon>
        <taxon>Ostreidae</taxon>
        <taxon>Magallana</taxon>
    </lineage>
</organism>
<proteinExistence type="predicted"/>
<evidence type="ECO:0000313" key="5">
    <source>
        <dbReference type="Proteomes" id="UP000005408"/>
    </source>
</evidence>